<name>A0ABV1K0X2_9PSEU</name>
<gene>
    <name evidence="4" type="ORF">WHI96_23930</name>
</gene>
<dbReference type="SMART" id="SM00829">
    <property type="entry name" value="PKS_ER"/>
    <property type="match status" value="1"/>
</dbReference>
<dbReference type="RefSeq" id="WP_345640537.1">
    <property type="nucleotide sequence ID" value="NZ_BAABLY010000003.1"/>
</dbReference>
<dbReference type="InterPro" id="IPR011032">
    <property type="entry name" value="GroES-like_sf"/>
</dbReference>
<dbReference type="Gene3D" id="3.90.180.10">
    <property type="entry name" value="Medium-chain alcohol dehydrogenases, catalytic domain"/>
    <property type="match status" value="1"/>
</dbReference>
<evidence type="ECO:0000256" key="1">
    <source>
        <dbReference type="ARBA" id="ARBA00022857"/>
    </source>
</evidence>
<reference evidence="4 5" key="1">
    <citation type="submission" date="2024-03" db="EMBL/GenBank/DDBJ databases">
        <title>Draft genome sequence of Pseudonocardia tropica JCM 19149.</title>
        <authorList>
            <person name="Butdee W."/>
            <person name="Duangmal K."/>
        </authorList>
    </citation>
    <scope>NUCLEOTIDE SEQUENCE [LARGE SCALE GENOMIC DNA]</scope>
    <source>
        <strain evidence="4 5">JCM 19149</strain>
    </source>
</reference>
<dbReference type="CDD" id="cd05276">
    <property type="entry name" value="p53_inducible_oxidoreductase"/>
    <property type="match status" value="1"/>
</dbReference>
<feature type="domain" description="Enoyl reductase (ER)" evidence="3">
    <location>
        <begin position="10"/>
        <end position="324"/>
    </location>
</feature>
<dbReference type="Pfam" id="PF08240">
    <property type="entry name" value="ADH_N"/>
    <property type="match status" value="1"/>
</dbReference>
<organism evidence="4 5">
    <name type="scientific">Pseudonocardia tropica</name>
    <dbReference type="NCBI Taxonomy" id="681289"/>
    <lineage>
        <taxon>Bacteria</taxon>
        <taxon>Bacillati</taxon>
        <taxon>Actinomycetota</taxon>
        <taxon>Actinomycetes</taxon>
        <taxon>Pseudonocardiales</taxon>
        <taxon>Pseudonocardiaceae</taxon>
        <taxon>Pseudonocardia</taxon>
    </lineage>
</organism>
<dbReference type="InterPro" id="IPR013149">
    <property type="entry name" value="ADH-like_C"/>
</dbReference>
<dbReference type="InterPro" id="IPR036291">
    <property type="entry name" value="NAD(P)-bd_dom_sf"/>
</dbReference>
<evidence type="ECO:0000259" key="3">
    <source>
        <dbReference type="SMART" id="SM00829"/>
    </source>
</evidence>
<accession>A0ABV1K0X2</accession>
<dbReference type="Pfam" id="PF00107">
    <property type="entry name" value="ADH_zinc_N"/>
    <property type="match status" value="1"/>
</dbReference>
<evidence type="ECO:0000313" key="4">
    <source>
        <dbReference type="EMBL" id="MEQ3541865.1"/>
    </source>
</evidence>
<sequence>MHAIMVSGPGGPENMSWTEVEDPVAGPGEVVLDVAATAVNRADLVQREGHYPPPPGASGLLGLECSGRIAEVGPGVVGWTVGDEVCALLAGGGYAEKVTVPVAQLLPVPPGVDLVVAGSLPEVACTVWSTVMMHGGLSAGETLLVHGASSGVGSHALQVARAVGAQVVATANSARFDVCRELGADVVIDYSGDVAGALSDATEGRGADVILDNMGGTNLATNVAGVALDGRIVVIGVQGALTGEVNLAALLARRGSIAALSLRSRPVDGSRGKGAVVAEVRDRVWPMIADGRVRPVVHARFSLSAAAHAHRMLAAGGVVGKLLLVNDQTAPVNG</sequence>
<dbReference type="PANTHER" id="PTHR48106">
    <property type="entry name" value="QUINONE OXIDOREDUCTASE PIG3-RELATED"/>
    <property type="match status" value="1"/>
</dbReference>
<dbReference type="InterPro" id="IPR014189">
    <property type="entry name" value="Quinone_OxRdtase_PIG3"/>
</dbReference>
<evidence type="ECO:0000256" key="2">
    <source>
        <dbReference type="ARBA" id="ARBA00023002"/>
    </source>
</evidence>
<dbReference type="Proteomes" id="UP001464923">
    <property type="component" value="Unassembled WGS sequence"/>
</dbReference>
<dbReference type="SUPFAM" id="SSF50129">
    <property type="entry name" value="GroES-like"/>
    <property type="match status" value="1"/>
</dbReference>
<dbReference type="EMBL" id="JBEDNP010000019">
    <property type="protein sequence ID" value="MEQ3541865.1"/>
    <property type="molecule type" value="Genomic_DNA"/>
</dbReference>
<dbReference type="PANTHER" id="PTHR48106:SF8">
    <property type="entry name" value="OS02G0805600 PROTEIN"/>
    <property type="match status" value="1"/>
</dbReference>
<evidence type="ECO:0000313" key="5">
    <source>
        <dbReference type="Proteomes" id="UP001464923"/>
    </source>
</evidence>
<protein>
    <submittedName>
        <fullName evidence="4">NAD(P)H-quinone oxidoreductase</fullName>
    </submittedName>
</protein>
<dbReference type="SUPFAM" id="SSF51735">
    <property type="entry name" value="NAD(P)-binding Rossmann-fold domains"/>
    <property type="match status" value="1"/>
</dbReference>
<dbReference type="InterPro" id="IPR020843">
    <property type="entry name" value="ER"/>
</dbReference>
<keyword evidence="1" id="KW-0521">NADP</keyword>
<dbReference type="NCBIfam" id="TIGR02824">
    <property type="entry name" value="quinone_pig3"/>
    <property type="match status" value="1"/>
</dbReference>
<dbReference type="Gene3D" id="3.40.50.720">
    <property type="entry name" value="NAD(P)-binding Rossmann-like Domain"/>
    <property type="match status" value="1"/>
</dbReference>
<keyword evidence="2" id="KW-0560">Oxidoreductase</keyword>
<proteinExistence type="predicted"/>
<comment type="caution">
    <text evidence="4">The sequence shown here is derived from an EMBL/GenBank/DDBJ whole genome shotgun (WGS) entry which is preliminary data.</text>
</comment>
<dbReference type="InterPro" id="IPR013154">
    <property type="entry name" value="ADH-like_N"/>
</dbReference>
<keyword evidence="5" id="KW-1185">Reference proteome</keyword>